<feature type="transmembrane region" description="Helical" evidence="3">
    <location>
        <begin position="178"/>
        <end position="196"/>
    </location>
</feature>
<evidence type="ECO:0000313" key="5">
    <source>
        <dbReference type="Proteomes" id="UP001165065"/>
    </source>
</evidence>
<organism evidence="4 5">
    <name type="scientific">Triparma columacea</name>
    <dbReference type="NCBI Taxonomy" id="722753"/>
    <lineage>
        <taxon>Eukaryota</taxon>
        <taxon>Sar</taxon>
        <taxon>Stramenopiles</taxon>
        <taxon>Ochrophyta</taxon>
        <taxon>Bolidophyceae</taxon>
        <taxon>Parmales</taxon>
        <taxon>Triparmaceae</taxon>
        <taxon>Triparma</taxon>
    </lineage>
</organism>
<keyword evidence="3" id="KW-0812">Transmembrane</keyword>
<keyword evidence="1" id="KW-0175">Coiled coil</keyword>
<dbReference type="OrthoDB" id="205196at2759"/>
<keyword evidence="3" id="KW-0472">Membrane</keyword>
<feature type="region of interest" description="Disordered" evidence="2">
    <location>
        <begin position="29"/>
        <end position="49"/>
    </location>
</feature>
<evidence type="ECO:0000256" key="2">
    <source>
        <dbReference type="SAM" id="MobiDB-lite"/>
    </source>
</evidence>
<feature type="coiled-coil region" evidence="1">
    <location>
        <begin position="315"/>
        <end position="342"/>
    </location>
</feature>
<name>A0A9W7G2H0_9STRA</name>
<comment type="caution">
    <text evidence="4">The sequence shown here is derived from an EMBL/GenBank/DDBJ whole genome shotgun (WGS) entry which is preliminary data.</text>
</comment>
<sequence length="349" mass="37888">MPFSRYRDGDTGRVFLYDSTTGETRWCHDPDPITEGQARGAGNGGVSSVDGEVELGLEMTGYSVQSESSSDAAAGLSLSGQGGGEGYDFGGVHTETTSDLSDDENALLSPDCSGGRRSDGGIVNVDVLPLHISGPPGDGGRGGKVWDYESRALICTFPCLVYIHAFCCEAPLAVAEGLVRAAVYGASAAVFTVAAVGKCGGRERMGVMAWACFRESVLFFFASLTLMVPCSASCFIYSSFRSSSDWDLRPIPTLVGNVDPRRFATFEMGDGEMASNQYVKGERSMDTWKGVILHPPQRTIDECMAKIFRTQVPERVHIEKQLEESNERAQRAIRKEKELEEEGWLRVKR</sequence>
<dbReference type="EMBL" id="BRYA01000001">
    <property type="protein sequence ID" value="GMI30567.1"/>
    <property type="molecule type" value="Genomic_DNA"/>
</dbReference>
<evidence type="ECO:0000313" key="4">
    <source>
        <dbReference type="EMBL" id="GMI30567.1"/>
    </source>
</evidence>
<dbReference type="Proteomes" id="UP001165065">
    <property type="component" value="Unassembled WGS sequence"/>
</dbReference>
<feature type="transmembrane region" description="Helical" evidence="3">
    <location>
        <begin position="217"/>
        <end position="240"/>
    </location>
</feature>
<dbReference type="AlphaFoldDB" id="A0A9W7G2H0"/>
<accession>A0A9W7G2H0</accession>
<evidence type="ECO:0000256" key="1">
    <source>
        <dbReference type="SAM" id="Coils"/>
    </source>
</evidence>
<protein>
    <submittedName>
        <fullName evidence="4">Uncharacterized protein</fullName>
    </submittedName>
</protein>
<evidence type="ECO:0000256" key="3">
    <source>
        <dbReference type="SAM" id="Phobius"/>
    </source>
</evidence>
<keyword evidence="3" id="KW-1133">Transmembrane helix</keyword>
<gene>
    <name evidence="4" type="ORF">TrCOL_g2213</name>
</gene>
<feature type="transmembrane region" description="Helical" evidence="3">
    <location>
        <begin position="152"/>
        <end position="172"/>
    </location>
</feature>
<proteinExistence type="predicted"/>
<keyword evidence="5" id="KW-1185">Reference proteome</keyword>
<reference evidence="5" key="1">
    <citation type="journal article" date="2023" name="Commun. Biol.">
        <title>Genome analysis of Parmales, the sister group of diatoms, reveals the evolutionary specialization of diatoms from phago-mixotrophs to photoautotrophs.</title>
        <authorList>
            <person name="Ban H."/>
            <person name="Sato S."/>
            <person name="Yoshikawa S."/>
            <person name="Yamada K."/>
            <person name="Nakamura Y."/>
            <person name="Ichinomiya M."/>
            <person name="Sato N."/>
            <person name="Blanc-Mathieu R."/>
            <person name="Endo H."/>
            <person name="Kuwata A."/>
            <person name="Ogata H."/>
        </authorList>
    </citation>
    <scope>NUCLEOTIDE SEQUENCE [LARGE SCALE GENOMIC DNA]</scope>
</reference>